<protein>
    <recommendedName>
        <fullName evidence="6">Putative aliphatic sulfonates-binding protein</fullName>
    </recommendedName>
</protein>
<dbReference type="PANTHER" id="PTHR30024:SF21">
    <property type="entry name" value="ABC TRANSPORTER SUBSTRATE-BINDING PROTEIN"/>
    <property type="match status" value="1"/>
</dbReference>
<dbReference type="GO" id="GO:0016020">
    <property type="term" value="C:membrane"/>
    <property type="evidence" value="ECO:0007669"/>
    <property type="project" value="InterPro"/>
</dbReference>
<evidence type="ECO:0000256" key="3">
    <source>
        <dbReference type="ARBA" id="ARBA00022448"/>
    </source>
</evidence>
<dbReference type="Pfam" id="PF09084">
    <property type="entry name" value="NMT1"/>
    <property type="match status" value="1"/>
</dbReference>
<comment type="similarity">
    <text evidence="2">Belongs to the bacterial solute-binding protein SsuA/TauA family.</text>
</comment>
<reference evidence="8 9" key="1">
    <citation type="submission" date="2019-07" db="EMBL/GenBank/DDBJ databases">
        <title>Pseudomonas mangiferae sp. nov., isolated from bark of mango tree in Thailand.</title>
        <authorList>
            <person name="Srisuk N."/>
            <person name="Anurat P."/>
        </authorList>
    </citation>
    <scope>NUCLEOTIDE SEQUENCE [LARGE SCALE GENOMIC DNA]</scope>
    <source>
        <strain evidence="8 9">DMKU_BBB3-04</strain>
    </source>
</reference>
<dbReference type="PANTHER" id="PTHR30024">
    <property type="entry name" value="ALIPHATIC SULFONATES-BINDING PROTEIN-RELATED"/>
    <property type="match status" value="1"/>
</dbReference>
<evidence type="ECO:0000313" key="8">
    <source>
        <dbReference type="EMBL" id="TRX76760.1"/>
    </source>
</evidence>
<dbReference type="GO" id="GO:0042597">
    <property type="term" value="C:periplasmic space"/>
    <property type="evidence" value="ECO:0007669"/>
    <property type="project" value="UniProtKB-SubCell"/>
</dbReference>
<evidence type="ECO:0000256" key="2">
    <source>
        <dbReference type="ARBA" id="ARBA00010742"/>
    </source>
</evidence>
<dbReference type="AlphaFoldDB" id="A0A553H4R7"/>
<accession>A0A553H4R7</accession>
<comment type="function">
    <text evidence="5">Part of a binding-protein-dependent transport system for aliphatic sulfonates. Putative binding protein.</text>
</comment>
<keyword evidence="3" id="KW-0813">Transport</keyword>
<comment type="subcellular location">
    <subcellularLocation>
        <location evidence="1">Periplasm</location>
    </subcellularLocation>
</comment>
<gene>
    <name evidence="8" type="ORF">FM069_01705</name>
</gene>
<evidence type="ECO:0000256" key="5">
    <source>
        <dbReference type="ARBA" id="ARBA00055538"/>
    </source>
</evidence>
<sequence>MTARERLGRTDGVTINPPWARFETGRAERRTVGRATVVPQPCPPGSASYGFHSSENPARRGLRPLAWPLQREPGRFRPSDTGIEELPVPTLFQTVSTVSRRAWRTLGLLSALLPAAVSAPLAHGEEAPAAIRLDYAYYSPTSLVLRHFGWVEQAFPGTPVNWVLSQGSNRSLEYLNGDSIDFASTAGLAAVLARANGSPVKTVYIASRPEWTALAVAKDSPLKSLADLKGKKIAATKGTDPYLFTLRALQQAGLGKDDVELVHLQHPDGRVALERGDVDAWAGLDPHLAASELQAGSRLLYRSLDFNSYGVLNVTEAFATAHPQTIETVLRAYERARHWALEHPDELAKLLAEASGLPLEVARLQLQRTDFSDPLPGERQVTALKAAAPILVSEGLVRRGVNVDTVVEQLIEPRFARAAVAP</sequence>
<dbReference type="InterPro" id="IPR015168">
    <property type="entry name" value="SsuA/THI5"/>
</dbReference>
<dbReference type="SUPFAM" id="SSF53850">
    <property type="entry name" value="Periplasmic binding protein-like II"/>
    <property type="match status" value="1"/>
</dbReference>
<comment type="caution">
    <text evidence="8">The sequence shown here is derived from an EMBL/GenBank/DDBJ whole genome shotgun (WGS) entry which is preliminary data.</text>
</comment>
<organism evidence="8 9">
    <name type="scientific">Pseudomonas mangiferae</name>
    <dbReference type="NCBI Taxonomy" id="2593654"/>
    <lineage>
        <taxon>Bacteria</taxon>
        <taxon>Pseudomonadati</taxon>
        <taxon>Pseudomonadota</taxon>
        <taxon>Gammaproteobacteria</taxon>
        <taxon>Pseudomonadales</taxon>
        <taxon>Pseudomonadaceae</taxon>
        <taxon>Pseudomonas</taxon>
    </lineage>
</organism>
<dbReference type="GO" id="GO:0042626">
    <property type="term" value="F:ATPase-coupled transmembrane transporter activity"/>
    <property type="evidence" value="ECO:0007669"/>
    <property type="project" value="InterPro"/>
</dbReference>
<evidence type="ECO:0000256" key="6">
    <source>
        <dbReference type="ARBA" id="ARBA00070228"/>
    </source>
</evidence>
<keyword evidence="4" id="KW-0732">Signal</keyword>
<keyword evidence="9" id="KW-1185">Reference proteome</keyword>
<dbReference type="FunFam" id="3.40.190.10:FF:000050">
    <property type="entry name" value="Sulfonate ABC transporter substrate-binding protein"/>
    <property type="match status" value="1"/>
</dbReference>
<dbReference type="EMBL" id="VJOY01000001">
    <property type="protein sequence ID" value="TRX76760.1"/>
    <property type="molecule type" value="Genomic_DNA"/>
</dbReference>
<evidence type="ECO:0000259" key="7">
    <source>
        <dbReference type="Pfam" id="PF09084"/>
    </source>
</evidence>
<dbReference type="Proteomes" id="UP000315235">
    <property type="component" value="Unassembled WGS sequence"/>
</dbReference>
<dbReference type="Gene3D" id="3.40.190.10">
    <property type="entry name" value="Periplasmic binding protein-like II"/>
    <property type="match status" value="2"/>
</dbReference>
<dbReference type="OrthoDB" id="7374754at2"/>
<evidence type="ECO:0000256" key="1">
    <source>
        <dbReference type="ARBA" id="ARBA00004418"/>
    </source>
</evidence>
<feature type="domain" description="SsuA/THI5-like" evidence="7">
    <location>
        <begin position="165"/>
        <end position="346"/>
    </location>
</feature>
<dbReference type="NCBIfam" id="TIGR01728">
    <property type="entry name" value="SsuA_fam"/>
    <property type="match status" value="1"/>
</dbReference>
<evidence type="ECO:0000256" key="4">
    <source>
        <dbReference type="ARBA" id="ARBA00022729"/>
    </source>
</evidence>
<dbReference type="InterPro" id="IPR010067">
    <property type="entry name" value="ABC_SsuA_sub-bd"/>
</dbReference>
<evidence type="ECO:0000313" key="9">
    <source>
        <dbReference type="Proteomes" id="UP000315235"/>
    </source>
</evidence>
<proteinExistence type="inferred from homology"/>
<name>A0A553H4R7_9PSED</name>